<keyword evidence="4" id="KW-0804">Transcription</keyword>
<evidence type="ECO:0000256" key="1">
    <source>
        <dbReference type="ARBA" id="ARBA00010466"/>
    </source>
</evidence>
<protein>
    <submittedName>
        <fullName evidence="6">Transcriptional regulator</fullName>
    </submittedName>
</protein>
<dbReference type="PANTHER" id="PTHR34294">
    <property type="entry name" value="TRANSCRIPTIONAL REGULATOR-RELATED"/>
    <property type="match status" value="1"/>
</dbReference>
<dbReference type="Proteomes" id="UP001142317">
    <property type="component" value="Unassembled WGS sequence"/>
</dbReference>
<dbReference type="InterPro" id="IPR007324">
    <property type="entry name" value="Sugar-bd_dom_put"/>
</dbReference>
<gene>
    <name evidence="6" type="ORF">GCM10017586_23490</name>
</gene>
<dbReference type="Pfam" id="PF04198">
    <property type="entry name" value="Sugar-bind"/>
    <property type="match status" value="1"/>
</dbReference>
<reference evidence="6" key="1">
    <citation type="journal article" date="2014" name="Int. J. Syst. Evol. Microbiol.">
        <title>Complete genome sequence of Corynebacterium casei LMG S-19264T (=DSM 44701T), isolated from a smear-ripened cheese.</title>
        <authorList>
            <consortium name="US DOE Joint Genome Institute (JGI-PGF)"/>
            <person name="Walter F."/>
            <person name="Albersmeier A."/>
            <person name="Kalinowski J."/>
            <person name="Ruckert C."/>
        </authorList>
    </citation>
    <scope>NUCLEOTIDE SEQUENCE</scope>
    <source>
        <strain evidence="6">VKM Ac-1447</strain>
    </source>
</reference>
<keyword evidence="7" id="KW-1185">Reference proteome</keyword>
<dbReference type="GO" id="GO:0030246">
    <property type="term" value="F:carbohydrate binding"/>
    <property type="evidence" value="ECO:0007669"/>
    <property type="project" value="InterPro"/>
</dbReference>
<organism evidence="6 7">
    <name type="scientific">Microbacterium imperiale</name>
    <dbReference type="NCBI Taxonomy" id="33884"/>
    <lineage>
        <taxon>Bacteria</taxon>
        <taxon>Bacillati</taxon>
        <taxon>Actinomycetota</taxon>
        <taxon>Actinomycetes</taxon>
        <taxon>Micrococcales</taxon>
        <taxon>Microbacteriaceae</taxon>
        <taxon>Microbacterium</taxon>
    </lineage>
</organism>
<keyword evidence="3" id="KW-0238">DNA-binding</keyword>
<name>A0A9W6HIB3_9MICO</name>
<dbReference type="SUPFAM" id="SSF100950">
    <property type="entry name" value="NagB/RpiA/CoA transferase-like"/>
    <property type="match status" value="1"/>
</dbReference>
<comment type="caution">
    <text evidence="6">The sequence shown here is derived from an EMBL/GenBank/DDBJ whole genome shotgun (WGS) entry which is preliminary data.</text>
</comment>
<dbReference type="GO" id="GO:0003677">
    <property type="term" value="F:DNA binding"/>
    <property type="evidence" value="ECO:0007669"/>
    <property type="project" value="UniProtKB-KW"/>
</dbReference>
<evidence type="ECO:0000256" key="4">
    <source>
        <dbReference type="ARBA" id="ARBA00023163"/>
    </source>
</evidence>
<dbReference type="Gene3D" id="1.10.10.10">
    <property type="entry name" value="Winged helix-like DNA-binding domain superfamily/Winged helix DNA-binding domain"/>
    <property type="match status" value="1"/>
</dbReference>
<dbReference type="InterPro" id="IPR037171">
    <property type="entry name" value="NagB/RpiA_transferase-like"/>
</dbReference>
<dbReference type="AlphaFoldDB" id="A0A9W6HIB3"/>
<reference evidence="6" key="2">
    <citation type="submission" date="2023-01" db="EMBL/GenBank/DDBJ databases">
        <authorList>
            <person name="Sun Q."/>
            <person name="Evtushenko L."/>
        </authorList>
    </citation>
    <scope>NUCLEOTIDE SEQUENCE</scope>
    <source>
        <strain evidence="6">VKM Ac-1447</strain>
    </source>
</reference>
<dbReference type="InterPro" id="IPR051054">
    <property type="entry name" value="SorC_transcr_regulators"/>
</dbReference>
<proteinExistence type="inferred from homology"/>
<dbReference type="EMBL" id="BSEO01000014">
    <property type="protein sequence ID" value="GLJ80666.1"/>
    <property type="molecule type" value="Genomic_DNA"/>
</dbReference>
<dbReference type="InterPro" id="IPR036388">
    <property type="entry name" value="WH-like_DNA-bd_sf"/>
</dbReference>
<evidence type="ECO:0000313" key="6">
    <source>
        <dbReference type="EMBL" id="GLJ80666.1"/>
    </source>
</evidence>
<dbReference type="PANTHER" id="PTHR34294:SF1">
    <property type="entry name" value="TRANSCRIPTIONAL REGULATOR LSRR"/>
    <property type="match status" value="1"/>
</dbReference>
<evidence type="ECO:0000313" key="7">
    <source>
        <dbReference type="Proteomes" id="UP001142317"/>
    </source>
</evidence>
<keyword evidence="2" id="KW-0805">Transcription regulation</keyword>
<dbReference type="RefSeq" id="WP_210006877.1">
    <property type="nucleotide sequence ID" value="NZ_BSEO01000014.1"/>
</dbReference>
<dbReference type="Gene3D" id="3.40.50.1360">
    <property type="match status" value="1"/>
</dbReference>
<accession>A0A9W6HIB3</accession>
<feature type="domain" description="Sugar-binding" evidence="5">
    <location>
        <begin position="65"/>
        <end position="318"/>
    </location>
</feature>
<evidence type="ECO:0000256" key="2">
    <source>
        <dbReference type="ARBA" id="ARBA00023015"/>
    </source>
</evidence>
<sequence length="326" mass="35054">MSADAEADARTRDALHAAQLYYVQDQTMDQIAAEMTLSRSSVSRLLAHAREIGLVEITVHSPQEANSVVARRLAERFGISVHVVSTPPRSTDAERLERTARTAAHVLASTLDPDASIGIAWGATVSAIARHLPTKRLHDSQIVQMNGAANESTSGISYSGAILERFGQAFGTDVQQFPVPALFDDPLTKQLLWRERSIRRVLDAQSRVQVFVFGLGSPQADVPSHVYAGGYLTGDDLRGLLRDGVVGDCATVFYRLDGSATGIELNARSSGPSLESIRRIPRRLCAVSSLSKLDALRGALAAGLITELVVEESLARRVAETTVGSL</sequence>
<dbReference type="SUPFAM" id="SSF88659">
    <property type="entry name" value="Sigma3 and sigma4 domains of RNA polymerase sigma factors"/>
    <property type="match status" value="1"/>
</dbReference>
<evidence type="ECO:0000259" key="5">
    <source>
        <dbReference type="Pfam" id="PF04198"/>
    </source>
</evidence>
<dbReference type="InterPro" id="IPR013324">
    <property type="entry name" value="RNA_pol_sigma_r3/r4-like"/>
</dbReference>
<evidence type="ECO:0000256" key="3">
    <source>
        <dbReference type="ARBA" id="ARBA00023125"/>
    </source>
</evidence>
<comment type="similarity">
    <text evidence="1">Belongs to the SorC transcriptional regulatory family.</text>
</comment>